<dbReference type="EMBL" id="UINC01105489">
    <property type="protein sequence ID" value="SVC69455.1"/>
    <property type="molecule type" value="Genomic_DNA"/>
</dbReference>
<name>A0A382PA37_9ZZZZ</name>
<sequence>MNRQSRTSLLILVASSAFVLIAIVAAAVYISQNADGSKGDAATPAAQVPTKGTGYQAETPPTPIATSTMTSSPTDTPVIPPTTPSRTVPAILPSTPNPPTPTSPIAVLPEEPVCRYVKVILENPADLEELHRLSALGLKLLERLDKRVWYGCIESVGGREPTEIEGVALLEPIDPADKLSDTLRTNPPVQEWEVRPNGRRAFTVLFHKGVSAGEVQKLADDHGFELEEYTAETFGVTRVATIVVDPGGLQKLIETGIISFVDITPAPNQPMNNRIGQQLSKVNVVHAAPFNLDGTGVTVGVWDGGRVLSTHVDMSPRINTGPGN</sequence>
<feature type="non-terminal residue" evidence="2">
    <location>
        <position position="324"/>
    </location>
</feature>
<proteinExistence type="predicted"/>
<feature type="region of interest" description="Disordered" evidence="1">
    <location>
        <begin position="35"/>
        <end position="106"/>
    </location>
</feature>
<reference evidence="2" key="1">
    <citation type="submission" date="2018-05" db="EMBL/GenBank/DDBJ databases">
        <authorList>
            <person name="Lanie J.A."/>
            <person name="Ng W.-L."/>
            <person name="Kazmierczak K.M."/>
            <person name="Andrzejewski T.M."/>
            <person name="Davidsen T.M."/>
            <person name="Wayne K.J."/>
            <person name="Tettelin H."/>
            <person name="Glass J.I."/>
            <person name="Rusch D."/>
            <person name="Podicherti R."/>
            <person name="Tsui H.-C.T."/>
            <person name="Winkler M.E."/>
        </authorList>
    </citation>
    <scope>NUCLEOTIDE SEQUENCE</scope>
</reference>
<gene>
    <name evidence="2" type="ORF">METZ01_LOCUS322309</name>
</gene>
<evidence type="ECO:0008006" key="3">
    <source>
        <dbReference type="Google" id="ProtNLM"/>
    </source>
</evidence>
<protein>
    <recommendedName>
        <fullName evidence="3">Peptidase S8/S53 domain-containing protein</fullName>
    </recommendedName>
</protein>
<dbReference type="AlphaFoldDB" id="A0A382PA37"/>
<organism evidence="2">
    <name type="scientific">marine metagenome</name>
    <dbReference type="NCBI Taxonomy" id="408172"/>
    <lineage>
        <taxon>unclassified sequences</taxon>
        <taxon>metagenomes</taxon>
        <taxon>ecological metagenomes</taxon>
    </lineage>
</organism>
<accession>A0A382PA37</accession>
<evidence type="ECO:0000313" key="2">
    <source>
        <dbReference type="EMBL" id="SVC69455.1"/>
    </source>
</evidence>
<evidence type="ECO:0000256" key="1">
    <source>
        <dbReference type="SAM" id="MobiDB-lite"/>
    </source>
</evidence>
<feature type="compositionally biased region" description="Low complexity" evidence="1">
    <location>
        <begin position="66"/>
        <end position="77"/>
    </location>
</feature>